<dbReference type="CDD" id="cd05155">
    <property type="entry name" value="APH_ChoK_like_1"/>
    <property type="match status" value="1"/>
</dbReference>
<keyword evidence="2" id="KW-0808">Transferase</keyword>
<protein>
    <submittedName>
        <fullName evidence="2">Aminoglycoside phosphotransferase family protein</fullName>
    </submittedName>
</protein>
<dbReference type="AlphaFoldDB" id="A0A6M7UPZ4"/>
<dbReference type="KEGG" id="merd:EB233_24040"/>
<dbReference type="EMBL" id="CP033361">
    <property type="protein sequence ID" value="QKC78183.1"/>
    <property type="molecule type" value="Genomic_DNA"/>
</dbReference>
<proteinExistence type="predicted"/>
<reference evidence="2 3" key="1">
    <citation type="submission" date="2018-10" db="EMBL/GenBank/DDBJ databases">
        <authorList>
            <person name="Perry B.J."/>
            <person name="Sullivan J.T."/>
            <person name="Murphy R.J.T."/>
            <person name="Ramsay J.P."/>
            <person name="Ronson C.W."/>
        </authorList>
    </citation>
    <scope>NUCLEOTIDE SEQUENCE [LARGE SCALE GENOMIC DNA]</scope>
    <source>
        <strain evidence="2 3">NZP2014</strain>
    </source>
</reference>
<dbReference type="SUPFAM" id="SSF56112">
    <property type="entry name" value="Protein kinase-like (PK-like)"/>
    <property type="match status" value="1"/>
</dbReference>
<dbReference type="PANTHER" id="PTHR21310:SF42">
    <property type="entry name" value="BIFUNCTIONAL AAC_APH"/>
    <property type="match status" value="1"/>
</dbReference>
<dbReference type="InterPro" id="IPR002575">
    <property type="entry name" value="Aminoglycoside_PTrfase"/>
</dbReference>
<dbReference type="GO" id="GO:0016740">
    <property type="term" value="F:transferase activity"/>
    <property type="evidence" value="ECO:0007669"/>
    <property type="project" value="UniProtKB-KW"/>
</dbReference>
<sequence length="296" mass="32461">MDGKLNIDAALVSRLVAAQFPRWKHLAIRPVEFGGWDNRTFHLGDEMTVRLPSAATYCLQVEKEHRWLPRLAPLLPLPIPVPLAMGVPADGYPWHWSVYGWIEGETAKWERIADLSQFAADLATFLIALKRIDPTGGPSPGQHNFFRGGPLTVYDGEARQAIAALGRRIDADAASAVWEAALAATRQGSPVWFHGDVSWGNLLVKKGRLSAVIDFGTSGVGDPSCDLAIAWTLFEGESREVFRSAVAVDDTTWARGRGWALWKALITVAGHTHNQAEVEKSRRVIDEILADHGDSA</sequence>
<accession>A0A6M7UPZ4</accession>
<dbReference type="PANTHER" id="PTHR21310">
    <property type="entry name" value="AMINOGLYCOSIDE PHOSPHOTRANSFERASE-RELATED-RELATED"/>
    <property type="match status" value="1"/>
</dbReference>
<evidence type="ECO:0000259" key="1">
    <source>
        <dbReference type="Pfam" id="PF01636"/>
    </source>
</evidence>
<dbReference type="Proteomes" id="UP000503339">
    <property type="component" value="Chromosome"/>
</dbReference>
<evidence type="ECO:0000313" key="3">
    <source>
        <dbReference type="Proteomes" id="UP000503339"/>
    </source>
</evidence>
<dbReference type="InterPro" id="IPR051678">
    <property type="entry name" value="AGP_Transferase"/>
</dbReference>
<name>A0A6M7UPZ4_9HYPH</name>
<gene>
    <name evidence="2" type="ORF">EB233_24040</name>
</gene>
<dbReference type="Gene3D" id="3.30.200.20">
    <property type="entry name" value="Phosphorylase Kinase, domain 1"/>
    <property type="match status" value="1"/>
</dbReference>
<keyword evidence="3" id="KW-1185">Reference proteome</keyword>
<dbReference type="RefSeq" id="WP_064991781.1">
    <property type="nucleotide sequence ID" value="NZ_CP033361.1"/>
</dbReference>
<dbReference type="InterPro" id="IPR011009">
    <property type="entry name" value="Kinase-like_dom_sf"/>
</dbReference>
<evidence type="ECO:0000313" key="2">
    <source>
        <dbReference type="EMBL" id="QKC78183.1"/>
    </source>
</evidence>
<dbReference type="Gene3D" id="3.90.1200.10">
    <property type="match status" value="1"/>
</dbReference>
<organism evidence="2 3">
    <name type="scientific">Mesorhizobium erdmanii</name>
    <dbReference type="NCBI Taxonomy" id="1777866"/>
    <lineage>
        <taxon>Bacteria</taxon>
        <taxon>Pseudomonadati</taxon>
        <taxon>Pseudomonadota</taxon>
        <taxon>Alphaproteobacteria</taxon>
        <taxon>Hyphomicrobiales</taxon>
        <taxon>Phyllobacteriaceae</taxon>
        <taxon>Mesorhizobium</taxon>
    </lineage>
</organism>
<feature type="domain" description="Aminoglycoside phosphotransferase" evidence="1">
    <location>
        <begin position="32"/>
        <end position="259"/>
    </location>
</feature>
<dbReference type="Pfam" id="PF01636">
    <property type="entry name" value="APH"/>
    <property type="match status" value="1"/>
</dbReference>